<sequence length="366" mass="41494">MEESCPIPLVLTSDVDCCYQENSSEYPSFAATCGDACCDVGNRGASSIRSDALSSIVLLEQVFIRLGNISVTNLFPCALVCKGWMEALQSDDVWRALCDEIWKRSGYWPENLERLRDKNPKQAYLEACKDIDRTELTLEELCGFRWYFRFKKAAGSHWTDSDPYWNGMPARFSCFTADGSLTRMSSEVTDEAEHNTYFPTLTWRWGNSRSLQPASGSPCGRVRVSVEGRDVPTYVVSRHPKHRGFLMQSCWAVMSSFPLPPPREDPDMEDEALSVTLECQQTEVFQYNFGSLLPTFPVRTRTEDDGDEEREDEPSVERYVLNQLARTHNIIEYLAVLSQLEDEEDDDDGEARGEGQPPAADAEMED</sequence>
<evidence type="ECO:0000259" key="2">
    <source>
        <dbReference type="PROSITE" id="PS50287"/>
    </source>
</evidence>
<dbReference type="InterPro" id="IPR036047">
    <property type="entry name" value="F-box-like_dom_sf"/>
</dbReference>
<name>A0A7S0E3L2_9CRYP</name>
<feature type="domain" description="SRCR" evidence="2">
    <location>
        <begin position="64"/>
        <end position="105"/>
    </location>
</feature>
<accession>A0A7S0E3L2</accession>
<proteinExistence type="predicted"/>
<dbReference type="EMBL" id="HBEO01004403">
    <property type="protein sequence ID" value="CAD8470662.1"/>
    <property type="molecule type" value="Transcribed_RNA"/>
</dbReference>
<feature type="region of interest" description="Disordered" evidence="1">
    <location>
        <begin position="339"/>
        <end position="366"/>
    </location>
</feature>
<feature type="compositionally biased region" description="Acidic residues" evidence="1">
    <location>
        <begin position="340"/>
        <end position="349"/>
    </location>
</feature>
<dbReference type="InterPro" id="IPR001190">
    <property type="entry name" value="SRCR"/>
</dbReference>
<feature type="compositionally biased region" description="Acidic residues" evidence="1">
    <location>
        <begin position="304"/>
        <end position="314"/>
    </location>
</feature>
<gene>
    <name evidence="3" type="ORF">HPHI1048_LOCUS3138</name>
</gene>
<protein>
    <recommendedName>
        <fullName evidence="2">SRCR domain-containing protein</fullName>
    </recommendedName>
</protein>
<dbReference type="PANTHER" id="PTHR48218">
    <property type="entry name" value="F-BOX DOMAIN CONTAINING PROTEIN"/>
    <property type="match status" value="1"/>
</dbReference>
<organism evidence="3">
    <name type="scientific">Hanusia phi</name>
    <dbReference type="NCBI Taxonomy" id="3032"/>
    <lineage>
        <taxon>Eukaryota</taxon>
        <taxon>Cryptophyceae</taxon>
        <taxon>Pyrenomonadales</taxon>
        <taxon>Geminigeraceae</taxon>
        <taxon>Hanusia</taxon>
    </lineage>
</organism>
<evidence type="ECO:0000313" key="3">
    <source>
        <dbReference type="EMBL" id="CAD8470662.1"/>
    </source>
</evidence>
<feature type="region of interest" description="Disordered" evidence="1">
    <location>
        <begin position="296"/>
        <end position="315"/>
    </location>
</feature>
<reference evidence="3" key="1">
    <citation type="submission" date="2021-01" db="EMBL/GenBank/DDBJ databases">
        <authorList>
            <person name="Corre E."/>
            <person name="Pelletier E."/>
            <person name="Niang G."/>
            <person name="Scheremetjew M."/>
            <person name="Finn R."/>
            <person name="Kale V."/>
            <person name="Holt S."/>
            <person name="Cochrane G."/>
            <person name="Meng A."/>
            <person name="Brown T."/>
            <person name="Cohen L."/>
        </authorList>
    </citation>
    <scope>NUCLEOTIDE SEQUENCE</scope>
    <source>
        <strain evidence="3">CCMP325</strain>
    </source>
</reference>
<dbReference type="GO" id="GO:0016020">
    <property type="term" value="C:membrane"/>
    <property type="evidence" value="ECO:0007669"/>
    <property type="project" value="InterPro"/>
</dbReference>
<dbReference type="Gene3D" id="1.20.1280.50">
    <property type="match status" value="1"/>
</dbReference>
<dbReference type="AlphaFoldDB" id="A0A7S0E3L2"/>
<dbReference type="PANTHER" id="PTHR48218:SF3">
    <property type="entry name" value="OS07G0170800 PROTEIN"/>
    <property type="match status" value="1"/>
</dbReference>
<dbReference type="SUPFAM" id="SSF81383">
    <property type="entry name" value="F-box domain"/>
    <property type="match status" value="1"/>
</dbReference>
<dbReference type="PROSITE" id="PS50287">
    <property type="entry name" value="SRCR_2"/>
    <property type="match status" value="1"/>
</dbReference>
<evidence type="ECO:0000256" key="1">
    <source>
        <dbReference type="SAM" id="MobiDB-lite"/>
    </source>
</evidence>